<evidence type="ECO:0000256" key="1">
    <source>
        <dbReference type="SAM" id="MobiDB-lite"/>
    </source>
</evidence>
<feature type="domain" description="DUF6602" evidence="2">
    <location>
        <begin position="27"/>
        <end position="115"/>
    </location>
</feature>
<dbReference type="InterPro" id="IPR046537">
    <property type="entry name" value="DUF6602"/>
</dbReference>
<dbReference type="Pfam" id="PF20247">
    <property type="entry name" value="DUF6602"/>
    <property type="match status" value="1"/>
</dbReference>
<dbReference type="EMBL" id="CP003969">
    <property type="protein sequence ID" value="AGP40844.1"/>
    <property type="molecule type" value="Genomic_DNA"/>
</dbReference>
<feature type="region of interest" description="Disordered" evidence="1">
    <location>
        <begin position="113"/>
        <end position="141"/>
    </location>
</feature>
<dbReference type="PATRIC" id="fig|1254432.3.peg.9936"/>
<proteinExistence type="predicted"/>
<dbReference type="HOGENOM" id="CLU_836521_0_0_7"/>
<dbReference type="AlphaFoldDB" id="S4Y7J4"/>
<evidence type="ECO:0000313" key="3">
    <source>
        <dbReference type="EMBL" id="AGP40844.1"/>
    </source>
</evidence>
<protein>
    <recommendedName>
        <fullName evidence="2">DUF6602 domain-containing protein</fullName>
    </recommendedName>
</protein>
<dbReference type="STRING" id="1254432.SCE1572_43975"/>
<reference evidence="3 4" key="1">
    <citation type="journal article" date="2013" name="Sci. Rep.">
        <title>Extraordinary expansion of a Sorangium cellulosum genome from an alkaline milieu.</title>
        <authorList>
            <person name="Han K."/>
            <person name="Li Z.F."/>
            <person name="Peng R."/>
            <person name="Zhu L.P."/>
            <person name="Zhou T."/>
            <person name="Wang L.G."/>
            <person name="Li S.G."/>
            <person name="Zhang X.B."/>
            <person name="Hu W."/>
            <person name="Wu Z.H."/>
            <person name="Qin N."/>
            <person name="Li Y.Z."/>
        </authorList>
    </citation>
    <scope>NUCLEOTIDE SEQUENCE [LARGE SCALE GENOMIC DNA]</scope>
    <source>
        <strain evidence="3 4">So0157-2</strain>
    </source>
</reference>
<dbReference type="KEGG" id="scu:SCE1572_43975"/>
<name>S4Y7J4_SORCE</name>
<dbReference type="CDD" id="cd21173">
    <property type="entry name" value="NucC-like"/>
    <property type="match status" value="1"/>
</dbReference>
<accession>S4Y7J4</accession>
<gene>
    <name evidence="3" type="ORF">SCE1572_43975</name>
</gene>
<sequence length="332" mass="36231">MIMADELTFMRMLRDQLTAQANLLEALTSHPTLVGAGRERAVADMLRGLIPRRYEVLSGTILGQHDDGSPQKEERQLDLMVVDTFDYPTLLRHGDIAVVLPQAVRVIIEVKSDLDTPPDPGSGPSSNNDGATIADNQPKRKKKETFLDAVKQVSRNRLLFSKSTEMQLAPVLTILLSHKSPAGNKTLRGWLERVVKTQGKLLGQLTSLDGSSPGYSQAEQEASLLDGSLLPDIIIADNGAFARKEQSEYKFFIAGDDKGTAPGLVTLASQVLEHLYLDDPVHALARLDPRQASVKKLRDRGNELFKKVIAPDLKPDEKNQALKLAGSSKGGA</sequence>
<evidence type="ECO:0000313" key="4">
    <source>
        <dbReference type="Proteomes" id="UP000014803"/>
    </source>
</evidence>
<organism evidence="3 4">
    <name type="scientific">Sorangium cellulosum So0157-2</name>
    <dbReference type="NCBI Taxonomy" id="1254432"/>
    <lineage>
        <taxon>Bacteria</taxon>
        <taxon>Pseudomonadati</taxon>
        <taxon>Myxococcota</taxon>
        <taxon>Polyangia</taxon>
        <taxon>Polyangiales</taxon>
        <taxon>Polyangiaceae</taxon>
        <taxon>Sorangium</taxon>
    </lineage>
</organism>
<dbReference type="Proteomes" id="UP000014803">
    <property type="component" value="Chromosome"/>
</dbReference>
<evidence type="ECO:0000259" key="2">
    <source>
        <dbReference type="Pfam" id="PF20247"/>
    </source>
</evidence>